<organism evidence="3 4">
    <name type="scientific">Aeoliella mucimassa</name>
    <dbReference type="NCBI Taxonomy" id="2527972"/>
    <lineage>
        <taxon>Bacteria</taxon>
        <taxon>Pseudomonadati</taxon>
        <taxon>Planctomycetota</taxon>
        <taxon>Planctomycetia</taxon>
        <taxon>Pirellulales</taxon>
        <taxon>Lacipirellulaceae</taxon>
        <taxon>Aeoliella</taxon>
    </lineage>
</organism>
<dbReference type="Pfam" id="PF13505">
    <property type="entry name" value="OMP_b-brl"/>
    <property type="match status" value="1"/>
</dbReference>
<dbReference type="EMBL" id="CP036278">
    <property type="protein sequence ID" value="QDU57852.1"/>
    <property type="molecule type" value="Genomic_DNA"/>
</dbReference>
<dbReference type="Gene3D" id="2.40.160.20">
    <property type="match status" value="1"/>
</dbReference>
<keyword evidence="1" id="KW-0732">Signal</keyword>
<accession>A0A518AT14</accession>
<dbReference type="InterPro" id="IPR011250">
    <property type="entry name" value="OMP/PagP_B-barrel"/>
</dbReference>
<dbReference type="InterPro" id="IPR027385">
    <property type="entry name" value="Beta-barrel_OMP"/>
</dbReference>
<name>A0A518AT14_9BACT</name>
<evidence type="ECO:0000259" key="2">
    <source>
        <dbReference type="Pfam" id="PF13505"/>
    </source>
</evidence>
<feature type="domain" description="Outer membrane protein beta-barrel" evidence="2">
    <location>
        <begin position="90"/>
        <end position="235"/>
    </location>
</feature>
<evidence type="ECO:0000313" key="3">
    <source>
        <dbReference type="EMBL" id="QDU57852.1"/>
    </source>
</evidence>
<dbReference type="AlphaFoldDB" id="A0A518AT14"/>
<evidence type="ECO:0000256" key="1">
    <source>
        <dbReference type="ARBA" id="ARBA00022729"/>
    </source>
</evidence>
<gene>
    <name evidence="3" type="ORF">Pan181_40750</name>
</gene>
<dbReference type="KEGG" id="amuc:Pan181_40750"/>
<evidence type="ECO:0000313" key="4">
    <source>
        <dbReference type="Proteomes" id="UP000315750"/>
    </source>
</evidence>
<dbReference type="SUPFAM" id="SSF56925">
    <property type="entry name" value="OMPA-like"/>
    <property type="match status" value="1"/>
</dbReference>
<dbReference type="Proteomes" id="UP000315750">
    <property type="component" value="Chromosome"/>
</dbReference>
<protein>
    <recommendedName>
        <fullName evidence="2">Outer membrane protein beta-barrel domain-containing protein</fullName>
    </recommendedName>
</protein>
<reference evidence="3 4" key="1">
    <citation type="submission" date="2019-02" db="EMBL/GenBank/DDBJ databases">
        <title>Deep-cultivation of Planctomycetes and their phenomic and genomic characterization uncovers novel biology.</title>
        <authorList>
            <person name="Wiegand S."/>
            <person name="Jogler M."/>
            <person name="Boedeker C."/>
            <person name="Pinto D."/>
            <person name="Vollmers J."/>
            <person name="Rivas-Marin E."/>
            <person name="Kohn T."/>
            <person name="Peeters S.H."/>
            <person name="Heuer A."/>
            <person name="Rast P."/>
            <person name="Oberbeckmann S."/>
            <person name="Bunk B."/>
            <person name="Jeske O."/>
            <person name="Meyerdierks A."/>
            <person name="Storesund J.E."/>
            <person name="Kallscheuer N."/>
            <person name="Luecker S."/>
            <person name="Lage O.M."/>
            <person name="Pohl T."/>
            <person name="Merkel B.J."/>
            <person name="Hornburger P."/>
            <person name="Mueller R.-W."/>
            <person name="Bruemmer F."/>
            <person name="Labrenz M."/>
            <person name="Spormann A.M."/>
            <person name="Op den Camp H."/>
            <person name="Overmann J."/>
            <person name="Amann R."/>
            <person name="Jetten M.S.M."/>
            <person name="Mascher T."/>
            <person name="Medema M.H."/>
            <person name="Devos D.P."/>
            <person name="Kaster A.-K."/>
            <person name="Ovreas L."/>
            <person name="Rohde M."/>
            <person name="Galperin M.Y."/>
            <person name="Jogler C."/>
        </authorList>
    </citation>
    <scope>NUCLEOTIDE SEQUENCE [LARGE SCALE GENOMIC DNA]</scope>
    <source>
        <strain evidence="3 4">Pan181</strain>
    </source>
</reference>
<sequence length="253" mass="28620">MLEPVSGDYPPGAAGDVAPSDWCADEWGGPMVEPASSGSRWSDWRERMRFRHSMMDGRAIGKGQPLRTTSWLNRPYEFGIDTGAFLMANDVSSNNTSNNDLMVAAHLGWDWDHYWGAQARMTWTTPEFASSVDSNDQNTNTLMMYDVSLMYYPWGDSRVRPYYRLGMGLTDLDFINPSGVREDNTLFTIPMGLGIKYQTERWMAIRAEAMDNIAWGQNSASSMHNFTLTIGFEWRYGGRPSSGWSSPAAQRTW</sequence>
<proteinExistence type="predicted"/>
<keyword evidence="4" id="KW-1185">Reference proteome</keyword>